<dbReference type="InterPro" id="IPR043128">
    <property type="entry name" value="Rev_trsase/Diguanyl_cyclase"/>
</dbReference>
<dbReference type="Gene3D" id="3.30.450.20">
    <property type="entry name" value="PAS domain"/>
    <property type="match status" value="1"/>
</dbReference>
<dbReference type="InterPro" id="IPR050469">
    <property type="entry name" value="Diguanylate_Cyclase"/>
</dbReference>
<dbReference type="CDD" id="cd01949">
    <property type="entry name" value="GGDEF"/>
    <property type="match status" value="1"/>
</dbReference>
<dbReference type="EMBL" id="CAJRAY010000091">
    <property type="protein sequence ID" value="CAG5092225.1"/>
    <property type="molecule type" value="Genomic_DNA"/>
</dbReference>
<sequence>MIGNLAPKDKLSGASLADLFASHPDLRALCEAGEQSRIETEIAGKLFEVRFIPIRVREERTGSLFIFADITERKLAERELIRRATTDGLTGLGNRLHFFEKLHEARETCRSSGMPISLMVIDLDHFKSINDRYGHTAGDRLLRHFADMLREAAGSAGTAGRIGGEEFAVFLPGMDGHTAFRLAEAIRQRVSREPMRLAESGDGIAYSVSIGVAELQGSGMTVESLYAAADDCLYASKQNGRNRTTLAVPKA</sequence>
<name>A0ABM8V996_THEXY</name>
<proteinExistence type="predicted"/>
<dbReference type="InterPro" id="IPR029787">
    <property type="entry name" value="Nucleotide_cyclase"/>
</dbReference>
<gene>
    <name evidence="2" type="primary">txxe 2844</name>
    <name evidence="2" type="ORF">TXXE_17870</name>
</gene>
<evidence type="ECO:0000313" key="2">
    <source>
        <dbReference type="EMBL" id="CAG5092225.1"/>
    </source>
</evidence>
<organism evidence="2 3">
    <name type="scientific">Thermobacillus xylanilyticus</name>
    <dbReference type="NCBI Taxonomy" id="76633"/>
    <lineage>
        <taxon>Bacteria</taxon>
        <taxon>Bacillati</taxon>
        <taxon>Bacillota</taxon>
        <taxon>Bacilli</taxon>
        <taxon>Bacillales</taxon>
        <taxon>Paenibacillaceae</taxon>
        <taxon>Thermobacillus</taxon>
    </lineage>
</organism>
<accession>A0ABM8V996</accession>
<dbReference type="Proteomes" id="UP000681526">
    <property type="component" value="Unassembled WGS sequence"/>
</dbReference>
<dbReference type="PANTHER" id="PTHR45138:SF9">
    <property type="entry name" value="DIGUANYLATE CYCLASE DGCM-RELATED"/>
    <property type="match status" value="1"/>
</dbReference>
<dbReference type="RefSeq" id="WP_244860668.1">
    <property type="nucleotide sequence ID" value="NZ_CAJRAY010000091.1"/>
</dbReference>
<feature type="domain" description="GGDEF" evidence="1">
    <location>
        <begin position="114"/>
        <end position="249"/>
    </location>
</feature>
<dbReference type="PANTHER" id="PTHR45138">
    <property type="entry name" value="REGULATORY COMPONENTS OF SENSORY TRANSDUCTION SYSTEM"/>
    <property type="match status" value="1"/>
</dbReference>
<dbReference type="InterPro" id="IPR035965">
    <property type="entry name" value="PAS-like_dom_sf"/>
</dbReference>
<dbReference type="InterPro" id="IPR000160">
    <property type="entry name" value="GGDEF_dom"/>
</dbReference>
<evidence type="ECO:0000259" key="1">
    <source>
        <dbReference type="PROSITE" id="PS50887"/>
    </source>
</evidence>
<dbReference type="SUPFAM" id="SSF55785">
    <property type="entry name" value="PYP-like sensor domain (PAS domain)"/>
    <property type="match status" value="1"/>
</dbReference>
<protein>
    <submittedName>
        <fullName evidence="2">Diguanylate cyclase (GGDEF domain) with PAS/PAC sensor</fullName>
    </submittedName>
</protein>
<comment type="caution">
    <text evidence="2">The sequence shown here is derived from an EMBL/GenBank/DDBJ whole genome shotgun (WGS) entry which is preliminary data.</text>
</comment>
<evidence type="ECO:0000313" key="3">
    <source>
        <dbReference type="Proteomes" id="UP000681526"/>
    </source>
</evidence>
<dbReference type="Gene3D" id="3.30.70.270">
    <property type="match status" value="1"/>
</dbReference>
<dbReference type="SUPFAM" id="SSF55073">
    <property type="entry name" value="Nucleotide cyclase"/>
    <property type="match status" value="1"/>
</dbReference>
<dbReference type="SMART" id="SM00267">
    <property type="entry name" value="GGDEF"/>
    <property type="match status" value="1"/>
</dbReference>
<dbReference type="PROSITE" id="PS50887">
    <property type="entry name" value="GGDEF"/>
    <property type="match status" value="1"/>
</dbReference>
<reference evidence="2 3" key="1">
    <citation type="submission" date="2021-04" db="EMBL/GenBank/DDBJ databases">
        <authorList>
            <person name="Rakotoarivonina H."/>
        </authorList>
    </citation>
    <scope>NUCLEOTIDE SEQUENCE [LARGE SCALE GENOMIC DNA]</scope>
    <source>
        <strain evidence="2 3">XE</strain>
    </source>
</reference>
<dbReference type="Pfam" id="PF00990">
    <property type="entry name" value="GGDEF"/>
    <property type="match status" value="1"/>
</dbReference>
<keyword evidence="3" id="KW-1185">Reference proteome</keyword>
<dbReference type="NCBIfam" id="TIGR00254">
    <property type="entry name" value="GGDEF"/>
    <property type="match status" value="1"/>
</dbReference>